<evidence type="ECO:0000313" key="4">
    <source>
        <dbReference type="Proteomes" id="UP001244563"/>
    </source>
</evidence>
<dbReference type="EMBL" id="JAUSSW010000023">
    <property type="protein sequence ID" value="MDQ0104765.1"/>
    <property type="molecule type" value="Genomic_DNA"/>
</dbReference>
<name>A0ABT9TSV1_PAENI</name>
<protein>
    <recommendedName>
        <fullName evidence="2">HNH nuclease domain-containing protein</fullName>
    </recommendedName>
</protein>
<accession>A0ABT9TSV1</accession>
<feature type="region of interest" description="Disordered" evidence="1">
    <location>
        <begin position="258"/>
        <end position="303"/>
    </location>
</feature>
<dbReference type="Pfam" id="PF13391">
    <property type="entry name" value="HNH_2"/>
    <property type="match status" value="1"/>
</dbReference>
<dbReference type="RefSeq" id="WP_064723577.1">
    <property type="nucleotide sequence ID" value="NZ_BDDW01000022.1"/>
</dbReference>
<dbReference type="Pfam" id="PF02720">
    <property type="entry name" value="DUF222"/>
    <property type="match status" value="1"/>
</dbReference>
<evidence type="ECO:0000313" key="3">
    <source>
        <dbReference type="EMBL" id="MDQ0104765.1"/>
    </source>
</evidence>
<organism evidence="3 4">
    <name type="scientific">Paenarthrobacter nicotinovorans</name>
    <name type="common">Arthrobacter nicotinovorans</name>
    <dbReference type="NCBI Taxonomy" id="29320"/>
    <lineage>
        <taxon>Bacteria</taxon>
        <taxon>Bacillati</taxon>
        <taxon>Actinomycetota</taxon>
        <taxon>Actinomycetes</taxon>
        <taxon>Micrococcales</taxon>
        <taxon>Micrococcaceae</taxon>
        <taxon>Paenarthrobacter</taxon>
    </lineage>
</organism>
<dbReference type="InterPro" id="IPR003870">
    <property type="entry name" value="DUF222"/>
</dbReference>
<comment type="caution">
    <text evidence="3">The sequence shown here is derived from an EMBL/GenBank/DDBJ whole genome shotgun (WGS) entry which is preliminary data.</text>
</comment>
<keyword evidence="4" id="KW-1185">Reference proteome</keyword>
<feature type="compositionally biased region" description="Polar residues" evidence="1">
    <location>
        <begin position="278"/>
        <end position="296"/>
    </location>
</feature>
<dbReference type="Proteomes" id="UP001244563">
    <property type="component" value="Unassembled WGS sequence"/>
</dbReference>
<proteinExistence type="predicted"/>
<dbReference type="CDD" id="cd00085">
    <property type="entry name" value="HNHc"/>
    <property type="match status" value="1"/>
</dbReference>
<dbReference type="InterPro" id="IPR003615">
    <property type="entry name" value="HNH_nuc"/>
</dbReference>
<sequence>MGIGGQVAEGQAESSSDSAVDCLEDGVDALDGVRASILAQASMFDFGEASAFAGRVEDIARTVEYLQLVAARAVERTRKEAGTAAVLDDGYRNAADFLRARLRITAKEARRRLALADAVLPGVGIAGEPVPPQREQLASAVADALVSGGSATLISTALDRVQLLTDQDTITRMEKDLTSTAIQSDTDFVSTTARRWMDFIDQDGAEPTEEVLRQLQGAFIRKPRFGLNHLEIFATAEQFETLTTVMNAATNPRLVEGEVRNTGSSGGPGGRNGPSRTAVHTTQRGADTRGRSSAAQVRTPEGRVAATVRMEPANGRNPIPEPGRRSRAQKLLDGLVGGCALALRTGQLPANGGLKPQVMVTIDYRDLFDQLQSHAANQQAGNPVGAGETDPGTKAAGNGTTGTGGLHPRLSSAVSTFQGPIHPNVIRKIACDADILPVLLGTEGQVLGIGRTSRIFPPHIRKALQARDQGCAFPDCTMPAPWCEAHHITYWSQGGPTNTDNGVLLCSHHHHVIHKEQWMIASRNGIPWFIPPAHVDPSQAARRNHHHAPLRT</sequence>
<dbReference type="SMART" id="SM00507">
    <property type="entry name" value="HNHc"/>
    <property type="match status" value="1"/>
</dbReference>
<evidence type="ECO:0000259" key="2">
    <source>
        <dbReference type="SMART" id="SM00507"/>
    </source>
</evidence>
<feature type="region of interest" description="Disordered" evidence="1">
    <location>
        <begin position="376"/>
        <end position="406"/>
    </location>
</feature>
<reference evidence="3 4" key="1">
    <citation type="submission" date="2023-07" db="EMBL/GenBank/DDBJ databases">
        <title>Sorghum-associated microbial communities from plants grown in Nebraska, USA.</title>
        <authorList>
            <person name="Schachtman D."/>
        </authorList>
    </citation>
    <scope>NUCLEOTIDE SEQUENCE [LARGE SCALE GENOMIC DNA]</scope>
    <source>
        <strain evidence="3 4">CC523</strain>
    </source>
</reference>
<evidence type="ECO:0000256" key="1">
    <source>
        <dbReference type="SAM" id="MobiDB-lite"/>
    </source>
</evidence>
<gene>
    <name evidence="3" type="ORF">J2T10_004441</name>
</gene>
<feature type="domain" description="HNH nuclease" evidence="2">
    <location>
        <begin position="459"/>
        <end position="511"/>
    </location>
</feature>
<dbReference type="Gene3D" id="1.10.30.50">
    <property type="match status" value="1"/>
</dbReference>